<gene>
    <name evidence="2" type="ORF">KDW_63310</name>
</gene>
<proteinExistence type="predicted"/>
<feature type="domain" description="DinB-like" evidence="1">
    <location>
        <begin position="107"/>
        <end position="224"/>
    </location>
</feature>
<dbReference type="Proteomes" id="UP000326912">
    <property type="component" value="Unassembled WGS sequence"/>
</dbReference>
<dbReference type="Pfam" id="PF12867">
    <property type="entry name" value="DinB_2"/>
    <property type="match status" value="1"/>
</dbReference>
<evidence type="ECO:0000259" key="1">
    <source>
        <dbReference type="Pfam" id="PF12867"/>
    </source>
</evidence>
<dbReference type="SUPFAM" id="SSF109854">
    <property type="entry name" value="DinB/YfiT-like putative metalloenzymes"/>
    <property type="match status" value="1"/>
</dbReference>
<organism evidence="2 3">
    <name type="scientific">Dictyobacter vulcani</name>
    <dbReference type="NCBI Taxonomy" id="2607529"/>
    <lineage>
        <taxon>Bacteria</taxon>
        <taxon>Bacillati</taxon>
        <taxon>Chloroflexota</taxon>
        <taxon>Ktedonobacteria</taxon>
        <taxon>Ktedonobacterales</taxon>
        <taxon>Dictyobacteraceae</taxon>
        <taxon>Dictyobacter</taxon>
    </lineage>
</organism>
<dbReference type="InterPro" id="IPR024775">
    <property type="entry name" value="DinB-like"/>
</dbReference>
<keyword evidence="3" id="KW-1185">Reference proteome</keyword>
<dbReference type="RefSeq" id="WP_151759721.1">
    <property type="nucleotide sequence ID" value="NZ_BKZW01000006.1"/>
</dbReference>
<dbReference type="SUPFAM" id="SSF143100">
    <property type="entry name" value="TTHA1013/TTHA0281-like"/>
    <property type="match status" value="1"/>
</dbReference>
<reference evidence="2 3" key="1">
    <citation type="submission" date="2019-10" db="EMBL/GenBank/DDBJ databases">
        <title>Dictyobacter vulcani sp. nov., within the class Ktedonobacteria, isolated from soil of volcanic Mt. Zao.</title>
        <authorList>
            <person name="Zheng Y."/>
            <person name="Wang C.M."/>
            <person name="Sakai Y."/>
            <person name="Abe K."/>
            <person name="Yokota A."/>
            <person name="Yabe S."/>
        </authorList>
    </citation>
    <scope>NUCLEOTIDE SEQUENCE [LARGE SCALE GENOMIC DNA]</scope>
    <source>
        <strain evidence="2 3">W12</strain>
    </source>
</reference>
<accession>A0A5J4L1J5</accession>
<comment type="caution">
    <text evidence="2">The sequence shown here is derived from an EMBL/GenBank/DDBJ whole genome shotgun (WGS) entry which is preliminary data.</text>
</comment>
<evidence type="ECO:0000313" key="2">
    <source>
        <dbReference type="EMBL" id="GER92169.1"/>
    </source>
</evidence>
<dbReference type="AlphaFoldDB" id="A0A5J4L1J5"/>
<dbReference type="InterPro" id="IPR035069">
    <property type="entry name" value="TTHA1013/TTHA0281-like"/>
</dbReference>
<dbReference type="Gene3D" id="1.20.120.450">
    <property type="entry name" value="dinb family like domain"/>
    <property type="match status" value="1"/>
</dbReference>
<evidence type="ECO:0000313" key="3">
    <source>
        <dbReference type="Proteomes" id="UP000326912"/>
    </source>
</evidence>
<sequence>MLYHLYLESGPQRKKTMVHVLELPGCVVTGPTTEEAMARTPDIIREYLRLLQHHGEVIDAEIQLEVAQHITEGSWLGNGDPALLLPGDLEPLTIERREECLQLSQWIRQEMLAMVQSLSDEQWQEKPARGRTIRAILEHVFNAEYSYIRGFGKLEGMAGPGSVERKSRDEFLAWMEYVRTRENEKIRALTESERSEQTQHGQQIKTASKVMRRMLEHEWEHLMEIKVRLGYPL</sequence>
<dbReference type="Gene3D" id="3.30.160.250">
    <property type="match status" value="1"/>
</dbReference>
<dbReference type="EMBL" id="BKZW01000006">
    <property type="protein sequence ID" value="GER92169.1"/>
    <property type="molecule type" value="Genomic_DNA"/>
</dbReference>
<protein>
    <recommendedName>
        <fullName evidence="1">DinB-like domain-containing protein</fullName>
    </recommendedName>
</protein>
<dbReference type="InterPro" id="IPR034660">
    <property type="entry name" value="DinB/YfiT-like"/>
</dbReference>
<name>A0A5J4L1J5_9CHLR</name>